<evidence type="ECO:0000313" key="1">
    <source>
        <dbReference type="EMBL" id="CAK0868988.1"/>
    </source>
</evidence>
<keyword evidence="2" id="KW-1185">Reference proteome</keyword>
<reference evidence="1" key="1">
    <citation type="submission" date="2023-10" db="EMBL/GenBank/DDBJ databases">
        <authorList>
            <person name="Chen Y."/>
            <person name="Shah S."/>
            <person name="Dougan E. K."/>
            <person name="Thang M."/>
            <person name="Chan C."/>
        </authorList>
    </citation>
    <scope>NUCLEOTIDE SEQUENCE [LARGE SCALE GENOMIC DNA]</scope>
</reference>
<comment type="caution">
    <text evidence="1">The sequence shown here is derived from an EMBL/GenBank/DDBJ whole genome shotgun (WGS) entry which is preliminary data.</text>
</comment>
<proteinExistence type="predicted"/>
<dbReference type="Proteomes" id="UP001189429">
    <property type="component" value="Unassembled WGS sequence"/>
</dbReference>
<dbReference type="EMBL" id="CAUYUJ010016804">
    <property type="protein sequence ID" value="CAK0868988.1"/>
    <property type="molecule type" value="Genomic_DNA"/>
</dbReference>
<organism evidence="1 2">
    <name type="scientific">Prorocentrum cordatum</name>
    <dbReference type="NCBI Taxonomy" id="2364126"/>
    <lineage>
        <taxon>Eukaryota</taxon>
        <taxon>Sar</taxon>
        <taxon>Alveolata</taxon>
        <taxon>Dinophyceae</taxon>
        <taxon>Prorocentrales</taxon>
        <taxon>Prorocentraceae</taxon>
        <taxon>Prorocentrum</taxon>
    </lineage>
</organism>
<accession>A0ABN9V7S0</accession>
<name>A0ABN9V7S0_9DINO</name>
<evidence type="ECO:0000313" key="2">
    <source>
        <dbReference type="Proteomes" id="UP001189429"/>
    </source>
</evidence>
<sequence>MLDLNCYARRLIICVAVVRYVATASGNGETAKVAAWELRGPVLEWQGLVPAIRRLGALARNRTERLALGDEDQFEGGPFSLYLPLTSISTDTQQASANPILLLLMALKVFAPPGTETAEFWVQDNSVQTPPQPHWDHLTWMLKRQGRLVMPLAASVLFLGDHGTPTIATSNRILPAMTDSDPLEQIDDKLRSISPASLREAWLLFPQRFRYLLFDGALLHGVLDPRSCCEELAGRGASNSQERRLTFLVNWIGKSSRPVAPATSFPLARKLIDAALMDIDFSQFPKESSALSSVEGLPVQVIHHPEWVPGGRGRCKVTIRPNSAIQEGRKLAAWLPCPSDDLSAHALHHATWSSASGGEGCPLHQAPEEEEGGTCDALVTVDSLPAAQHAQGHYLRQLSLVGGRPWYKGPAHHFLWFCWVLGEWLLSTSSPREAAEEGDAGGDMCPRFANAPGDDVLPFDTGAKPWYLWSPAEESWVSAPGISVTCHQPQSNNTIMPDVVHSEL</sequence>
<gene>
    <name evidence="1" type="ORF">PCOR1329_LOCUS55487</name>
</gene>
<protein>
    <submittedName>
        <fullName evidence="1">Uncharacterized protein</fullName>
    </submittedName>
</protein>